<evidence type="ECO:0000313" key="1">
    <source>
        <dbReference type="EMBL" id="SVB93075.1"/>
    </source>
</evidence>
<reference evidence="1" key="1">
    <citation type="submission" date="2018-05" db="EMBL/GenBank/DDBJ databases">
        <authorList>
            <person name="Lanie J.A."/>
            <person name="Ng W.-L."/>
            <person name="Kazmierczak K.M."/>
            <person name="Andrzejewski T.M."/>
            <person name="Davidsen T.M."/>
            <person name="Wayne K.J."/>
            <person name="Tettelin H."/>
            <person name="Glass J.I."/>
            <person name="Rusch D."/>
            <person name="Podicherti R."/>
            <person name="Tsui H.-C.T."/>
            <person name="Winkler M.E."/>
        </authorList>
    </citation>
    <scope>NUCLEOTIDE SEQUENCE</scope>
</reference>
<accession>A0A382I117</accession>
<dbReference type="InterPro" id="IPR020022">
    <property type="entry name" value="N-acetyl_sugar_amidoTrfase"/>
</dbReference>
<dbReference type="EMBL" id="UINC01064421">
    <property type="protein sequence ID" value="SVB93075.1"/>
    <property type="molecule type" value="Genomic_DNA"/>
</dbReference>
<dbReference type="SUPFAM" id="SSF52402">
    <property type="entry name" value="Adenine nucleotide alpha hydrolases-like"/>
    <property type="match status" value="1"/>
</dbReference>
<organism evidence="1">
    <name type="scientific">marine metagenome</name>
    <dbReference type="NCBI Taxonomy" id="408172"/>
    <lineage>
        <taxon>unclassified sequences</taxon>
        <taxon>metagenomes</taxon>
        <taxon>ecological metagenomes</taxon>
    </lineage>
</organism>
<proteinExistence type="predicted"/>
<dbReference type="NCBIfam" id="TIGR03573">
    <property type="entry name" value="WbuX"/>
    <property type="match status" value="1"/>
</dbReference>
<gene>
    <name evidence="1" type="ORF">METZ01_LOCUS245929</name>
</gene>
<evidence type="ECO:0008006" key="2">
    <source>
        <dbReference type="Google" id="ProtNLM"/>
    </source>
</evidence>
<feature type="non-terminal residue" evidence="1">
    <location>
        <position position="1"/>
    </location>
</feature>
<name>A0A382I117_9ZZZZ</name>
<dbReference type="AlphaFoldDB" id="A0A382I117"/>
<sequence length="402" mass="47727">ELMTFLKSNLEKQILQIPKKVQWCKRCVISNQRPKIIFDEEGICSACRVKEYKERIDWKKREQELKQLLVQHRRTDGSWDVIVPSSGGKDSGFVAHKLKYEYGMNPLLVTWSPLQYTDLGIQNFRSLCESGFVNIKATPNGKIHRKLARLSFEEFGDAFHVFVLGQVFYPMHMALKFGIKLIFYGENGEVEYAGDPSSVDKPYRDMIEDENWIKGYLKGTSLNELLDYAYLNKDYIEKKDISDADLTFYQCPSIDEMKEKNITKKYYFNYYHKWNPQENYYYSVEHAGFKPNSERSEGTYSKYASLDDKMDGFHYYLRYIKFGLGRCIEDAAHEIREGHITREEGVALMKRYEGEFPKKYFKDFLEYLDITEEHFWEVVDSWRAPHLWHKVDGLWKMKYLIN</sequence>
<protein>
    <recommendedName>
        <fullName evidence="2">N-acetyl sugar amidotransferase</fullName>
    </recommendedName>
</protein>